<evidence type="ECO:0000313" key="8">
    <source>
        <dbReference type="EMBL" id="PIA48737.1"/>
    </source>
</evidence>
<dbReference type="PANTHER" id="PTHR31234">
    <property type="entry name" value="LATE EMBRYOGENESIS ABUNDANT (LEA) HYDROXYPROLINE-RICH GLYCOPROTEIN FAMILY"/>
    <property type="match status" value="1"/>
</dbReference>
<feature type="compositionally biased region" description="Pro residues" evidence="5">
    <location>
        <begin position="36"/>
        <end position="47"/>
    </location>
</feature>
<reference evidence="8 9" key="1">
    <citation type="submission" date="2017-09" db="EMBL/GenBank/DDBJ databases">
        <title>WGS assembly of Aquilegia coerulea Goldsmith.</title>
        <authorList>
            <person name="Hodges S."/>
            <person name="Kramer E."/>
            <person name="Nordborg M."/>
            <person name="Tomkins J."/>
            <person name="Borevitz J."/>
            <person name="Derieg N."/>
            <person name="Yan J."/>
            <person name="Mihaltcheva S."/>
            <person name="Hayes R.D."/>
            <person name="Rokhsar D."/>
        </authorList>
    </citation>
    <scope>NUCLEOTIDE SEQUENCE [LARGE SCALE GENOMIC DNA]</scope>
    <source>
        <strain evidence="9">cv. Goldsmith</strain>
    </source>
</reference>
<evidence type="ECO:0000256" key="4">
    <source>
        <dbReference type="ARBA" id="ARBA00023136"/>
    </source>
</evidence>
<organism evidence="8 9">
    <name type="scientific">Aquilegia coerulea</name>
    <name type="common">Rocky mountain columbine</name>
    <dbReference type="NCBI Taxonomy" id="218851"/>
    <lineage>
        <taxon>Eukaryota</taxon>
        <taxon>Viridiplantae</taxon>
        <taxon>Streptophyta</taxon>
        <taxon>Embryophyta</taxon>
        <taxon>Tracheophyta</taxon>
        <taxon>Spermatophyta</taxon>
        <taxon>Magnoliopsida</taxon>
        <taxon>Ranunculales</taxon>
        <taxon>Ranunculaceae</taxon>
        <taxon>Thalictroideae</taxon>
        <taxon>Aquilegia</taxon>
    </lineage>
</organism>
<dbReference type="STRING" id="218851.A0A2G5DZP2"/>
<feature type="region of interest" description="Disordered" evidence="5">
    <location>
        <begin position="1"/>
        <end position="48"/>
    </location>
</feature>
<feature type="domain" description="Late embryogenesis abundant protein LEA-2 subgroup" evidence="7">
    <location>
        <begin position="149"/>
        <end position="254"/>
    </location>
</feature>
<keyword evidence="9" id="KW-1185">Reference proteome</keyword>
<proteinExistence type="predicted"/>
<evidence type="ECO:0000256" key="2">
    <source>
        <dbReference type="ARBA" id="ARBA00022692"/>
    </source>
</evidence>
<evidence type="ECO:0000313" key="9">
    <source>
        <dbReference type="Proteomes" id="UP000230069"/>
    </source>
</evidence>
<dbReference type="Pfam" id="PF03168">
    <property type="entry name" value="LEA_2"/>
    <property type="match status" value="1"/>
</dbReference>
<dbReference type="Proteomes" id="UP000230069">
    <property type="component" value="Unassembled WGS sequence"/>
</dbReference>
<dbReference type="InterPro" id="IPR044839">
    <property type="entry name" value="NDR1-like"/>
</dbReference>
<dbReference type="AlphaFoldDB" id="A0A2G5DZP2"/>
<keyword evidence="2 6" id="KW-0812">Transmembrane</keyword>
<dbReference type="GO" id="GO:0098542">
    <property type="term" value="P:defense response to other organism"/>
    <property type="evidence" value="ECO:0007669"/>
    <property type="project" value="InterPro"/>
</dbReference>
<evidence type="ECO:0000256" key="3">
    <source>
        <dbReference type="ARBA" id="ARBA00022989"/>
    </source>
</evidence>
<evidence type="ECO:0000256" key="5">
    <source>
        <dbReference type="SAM" id="MobiDB-lite"/>
    </source>
</evidence>
<dbReference type="EMBL" id="KZ305031">
    <property type="protein sequence ID" value="PIA48737.1"/>
    <property type="molecule type" value="Genomic_DNA"/>
</dbReference>
<dbReference type="InterPro" id="IPR004864">
    <property type="entry name" value="LEA_2"/>
</dbReference>
<evidence type="ECO:0000259" key="7">
    <source>
        <dbReference type="Pfam" id="PF03168"/>
    </source>
</evidence>
<dbReference type="PANTHER" id="PTHR31234:SF72">
    <property type="entry name" value="NDR1_HIN1-LIKE PROTEIN 6"/>
    <property type="match status" value="1"/>
</dbReference>
<evidence type="ECO:0000256" key="1">
    <source>
        <dbReference type="ARBA" id="ARBA00004167"/>
    </source>
</evidence>
<keyword evidence="3 6" id="KW-1133">Transmembrane helix</keyword>
<feature type="transmembrane region" description="Helical" evidence="6">
    <location>
        <begin position="89"/>
        <end position="112"/>
    </location>
</feature>
<sequence>MADRIHPRDFSPTPSPQREEEVPLTLQVQPQSVKQQPPPATTKPPAPGTYVIQLPKEQIFRYPPPPHLLPKHNKQQPASRNRCCCCFCWLISLIILLLVLVAISVGIFFIIYRPKSPKYSVDNLSIIQGFNLTSTSSSTTTVSPKVDVTVTARNPNTKLSIYYIQGSFISLSLSDNPAVDLCTGVLPVYYQPTKNVTIFKTALTGSSDVIQSNRQTLYQQQSKGKIPLRLNLKVPVRIKFGSIKTWTIPVKVRCDITVDKLTVDASIVSNKCDVDVKPWE</sequence>
<protein>
    <recommendedName>
        <fullName evidence="7">Late embryogenesis abundant protein LEA-2 subgroup domain-containing protein</fullName>
    </recommendedName>
</protein>
<dbReference type="FunCoup" id="A0A2G5DZP2">
    <property type="interactions" value="55"/>
</dbReference>
<gene>
    <name evidence="8" type="ORF">AQUCO_01400951v1</name>
</gene>
<evidence type="ECO:0000256" key="6">
    <source>
        <dbReference type="SAM" id="Phobius"/>
    </source>
</evidence>
<dbReference type="GO" id="GO:0005886">
    <property type="term" value="C:plasma membrane"/>
    <property type="evidence" value="ECO:0007669"/>
    <property type="project" value="TreeGrafter"/>
</dbReference>
<name>A0A2G5DZP2_AQUCA</name>
<keyword evidence="4 6" id="KW-0472">Membrane</keyword>
<dbReference type="OrthoDB" id="1849707at2759"/>
<accession>A0A2G5DZP2</accession>
<comment type="subcellular location">
    <subcellularLocation>
        <location evidence="1">Membrane</location>
        <topology evidence="1">Single-pass membrane protein</topology>
    </subcellularLocation>
</comment>
<dbReference type="InParanoid" id="A0A2G5DZP2"/>